<feature type="binding site" evidence="5">
    <location>
        <position position="69"/>
    </location>
    <ligand>
        <name>GTP</name>
        <dbReference type="ChEBI" id="CHEBI:37565"/>
    </ligand>
</feature>
<dbReference type="GO" id="GO:0046872">
    <property type="term" value="F:metal ion binding"/>
    <property type="evidence" value="ECO:0007669"/>
    <property type="project" value="UniProtKB-KW"/>
</dbReference>
<dbReference type="InterPro" id="IPR006689">
    <property type="entry name" value="Small_GTPase_ARF/SAR"/>
</dbReference>
<evidence type="ECO:0000256" key="3">
    <source>
        <dbReference type="ARBA" id="ARBA00022741"/>
    </source>
</evidence>
<feature type="binding site" evidence="6">
    <location>
        <position position="47"/>
    </location>
    <ligand>
        <name>Mg(2+)</name>
        <dbReference type="ChEBI" id="CHEBI:18420"/>
    </ligand>
</feature>
<dbReference type="AlphaFoldDB" id="A0A0P1AND5"/>
<proteinExistence type="inferred from homology"/>
<dbReference type="SUPFAM" id="SSF52833">
    <property type="entry name" value="Thioredoxin-like"/>
    <property type="match status" value="1"/>
</dbReference>
<feature type="region of interest" description="Disordered" evidence="7">
    <location>
        <begin position="202"/>
        <end position="222"/>
    </location>
</feature>
<keyword evidence="4 5" id="KW-0342">GTP-binding</keyword>
<comment type="similarity">
    <text evidence="2">Belongs to the small GTPase superfamily. Arf family.</text>
</comment>
<dbReference type="Gene3D" id="3.40.30.10">
    <property type="entry name" value="Glutaredoxin"/>
    <property type="match status" value="1"/>
</dbReference>
<dbReference type="SMART" id="SM00177">
    <property type="entry name" value="ARF"/>
    <property type="match status" value="1"/>
</dbReference>
<dbReference type="STRING" id="4781.A0A0P1AND5"/>
<feature type="compositionally biased region" description="Basic and acidic residues" evidence="7">
    <location>
        <begin position="202"/>
        <end position="211"/>
    </location>
</feature>
<keyword evidence="6" id="KW-0479">Metal-binding</keyword>
<dbReference type="SMART" id="SM00178">
    <property type="entry name" value="SAR"/>
    <property type="match status" value="1"/>
</dbReference>
<dbReference type="InterPro" id="IPR024253">
    <property type="entry name" value="Phosducin_thioredoxin-like_dom"/>
</dbReference>
<dbReference type="NCBIfam" id="TIGR00231">
    <property type="entry name" value="small_GTP"/>
    <property type="match status" value="1"/>
</dbReference>
<evidence type="ECO:0000256" key="7">
    <source>
        <dbReference type="SAM" id="MobiDB-lite"/>
    </source>
</evidence>
<keyword evidence="10" id="KW-1185">Reference proteome</keyword>
<dbReference type="SUPFAM" id="SSF52540">
    <property type="entry name" value="P-loop containing nucleoside triphosphate hydrolases"/>
    <property type="match status" value="1"/>
</dbReference>
<dbReference type="GO" id="GO:0005525">
    <property type="term" value="F:GTP binding"/>
    <property type="evidence" value="ECO:0007669"/>
    <property type="project" value="UniProtKB-KW"/>
</dbReference>
<evidence type="ECO:0000313" key="10">
    <source>
        <dbReference type="Proteomes" id="UP000054928"/>
    </source>
</evidence>
<dbReference type="Proteomes" id="UP000054928">
    <property type="component" value="Unassembled WGS sequence"/>
</dbReference>
<feature type="binding site" evidence="5">
    <location>
        <begin position="125"/>
        <end position="128"/>
    </location>
    <ligand>
        <name>GTP</name>
        <dbReference type="ChEBI" id="CHEBI:37565"/>
    </ligand>
</feature>
<accession>A0A0P1AND5</accession>
<dbReference type="Pfam" id="PF00025">
    <property type="entry name" value="Arf"/>
    <property type="match status" value="1"/>
</dbReference>
<organism evidence="9 10">
    <name type="scientific">Plasmopara halstedii</name>
    <name type="common">Downy mildew of sunflower</name>
    <dbReference type="NCBI Taxonomy" id="4781"/>
    <lineage>
        <taxon>Eukaryota</taxon>
        <taxon>Sar</taxon>
        <taxon>Stramenopiles</taxon>
        <taxon>Oomycota</taxon>
        <taxon>Peronosporomycetes</taxon>
        <taxon>Peronosporales</taxon>
        <taxon>Peronosporaceae</taxon>
        <taxon>Plasmopara</taxon>
    </lineage>
</organism>
<keyword evidence="6" id="KW-0460">Magnesium</keyword>
<dbReference type="PANTHER" id="PTHR45732">
    <property type="entry name" value="ADP-RIBOSYLATION FACTOR-LIKE PROTEIN 8"/>
    <property type="match status" value="1"/>
</dbReference>
<evidence type="ECO:0000256" key="2">
    <source>
        <dbReference type="ARBA" id="ARBA00010290"/>
    </source>
</evidence>
<dbReference type="EMBL" id="CCYD01000645">
    <property type="protein sequence ID" value="CEG42498.1"/>
    <property type="molecule type" value="Genomic_DNA"/>
</dbReference>
<dbReference type="InterPro" id="IPR027417">
    <property type="entry name" value="P-loop_NTPase"/>
</dbReference>
<dbReference type="Gene3D" id="3.40.50.300">
    <property type="entry name" value="P-loop containing nucleotide triphosphate hydrolases"/>
    <property type="match status" value="1"/>
</dbReference>
<evidence type="ECO:0000259" key="8">
    <source>
        <dbReference type="Pfam" id="PF02114"/>
    </source>
</evidence>
<dbReference type="InterPro" id="IPR023196">
    <property type="entry name" value="Phosducin_N_dom_sf"/>
</dbReference>
<dbReference type="InterPro" id="IPR044154">
    <property type="entry name" value="Arl8a/8b"/>
</dbReference>
<dbReference type="GeneID" id="36407822"/>
<protein>
    <submittedName>
        <fullName evidence="9">Adp-ribosylation factor family</fullName>
    </submittedName>
</protein>
<dbReference type="RefSeq" id="XP_024578867.1">
    <property type="nucleotide sequence ID" value="XM_024728385.1"/>
</dbReference>
<feature type="binding site" evidence="5">
    <location>
        <begin position="23"/>
        <end position="30"/>
    </location>
    <ligand>
        <name>GTP</name>
        <dbReference type="ChEBI" id="CHEBI:37565"/>
    </ligand>
</feature>
<feature type="domain" description="Phosducin" evidence="8">
    <location>
        <begin position="260"/>
        <end position="488"/>
    </location>
</feature>
<dbReference type="PRINTS" id="PR00328">
    <property type="entry name" value="SAR1GTPBP"/>
</dbReference>
<dbReference type="SMART" id="SM00175">
    <property type="entry name" value="RAB"/>
    <property type="match status" value="1"/>
</dbReference>
<evidence type="ECO:0000256" key="5">
    <source>
        <dbReference type="PIRSR" id="PIRSR606689-1"/>
    </source>
</evidence>
<feature type="binding site" evidence="6">
    <location>
        <position position="30"/>
    </location>
    <ligand>
        <name>Mg(2+)</name>
        <dbReference type="ChEBI" id="CHEBI:18420"/>
    </ligand>
</feature>
<dbReference type="Pfam" id="PF02114">
    <property type="entry name" value="Phosducin"/>
    <property type="match status" value="1"/>
</dbReference>
<dbReference type="OrthoDB" id="2011769at2759"/>
<evidence type="ECO:0000256" key="6">
    <source>
        <dbReference type="PIRSR" id="PIRSR606689-2"/>
    </source>
</evidence>
<sequence>MGGILQKMLQAFYTKKLEVVLVGLENSGKTTLLNVMAMGHPVETCPTIGLNVKLVKKGGVQMKCWDIGGQAQYRSEWGRYTRGCDVIIYVVDANAFDQISLARKELHRLLEDRELATTPLLVLANKIDLEPHISEPELIRELNLDYIVDNPWLVIPISALRLVNIDQVIQWLMKQSGKVKSLNDAEMESFFLQHSVIRDRDPDEVERHVNSDSEASDDEEITDRVYSVADPTGPWTQRSVDGETWGKPSRGYRSGKARDFASANTGPKGVINDYKTYKQYQKQEVRDKCDGISKKIIDCMLVLQRLRKEADRQAVLKRITQGVSVPYTPSTSDINDQYICDDTSDNEYDESDLLDDATLTQYANMRIKQMQEVAHSQKNYGELEYITPDRFVKLTGNNESITSMLVHLYHPDNYACGLLNSQLEKLARKLVHVKFTAMVAREADASIETVDLPIILVIRGQHQEVIVDVARLLNGEFTYDRVDSFVNELLR</sequence>
<dbReference type="PANTHER" id="PTHR45732:SF2">
    <property type="entry name" value="ADP-RIBOSYLATION FACTOR LIKE PROTEIN"/>
    <property type="match status" value="1"/>
</dbReference>
<feature type="region of interest" description="Disordered" evidence="7">
    <location>
        <begin position="237"/>
        <end position="264"/>
    </location>
</feature>
<dbReference type="GO" id="GO:0003924">
    <property type="term" value="F:GTPase activity"/>
    <property type="evidence" value="ECO:0007669"/>
    <property type="project" value="InterPro"/>
</dbReference>
<dbReference type="GO" id="GO:0015031">
    <property type="term" value="P:protein transport"/>
    <property type="evidence" value="ECO:0007669"/>
    <property type="project" value="InterPro"/>
</dbReference>
<keyword evidence="3 5" id="KW-0547">Nucleotide-binding</keyword>
<dbReference type="CDD" id="cd04159">
    <property type="entry name" value="Arl10_like"/>
    <property type="match status" value="1"/>
</dbReference>
<evidence type="ECO:0000313" key="9">
    <source>
        <dbReference type="EMBL" id="CEG42498.1"/>
    </source>
</evidence>
<dbReference type="Gene3D" id="1.10.168.10">
    <property type="entry name" value="Phosducin, domain 2"/>
    <property type="match status" value="1"/>
</dbReference>
<reference evidence="10" key="1">
    <citation type="submission" date="2014-09" db="EMBL/GenBank/DDBJ databases">
        <authorList>
            <person name="Sharma Rahul"/>
            <person name="Thines Marco"/>
        </authorList>
    </citation>
    <scope>NUCLEOTIDE SEQUENCE [LARGE SCALE GENOMIC DNA]</scope>
</reference>
<dbReference type="InterPro" id="IPR005225">
    <property type="entry name" value="Small_GTP-bd"/>
</dbReference>
<dbReference type="PROSITE" id="PS51417">
    <property type="entry name" value="ARF"/>
    <property type="match status" value="1"/>
</dbReference>
<evidence type="ECO:0000256" key="1">
    <source>
        <dbReference type="ARBA" id="ARBA00009686"/>
    </source>
</evidence>
<comment type="similarity">
    <text evidence="1">Belongs to the phosducin family.</text>
</comment>
<dbReference type="InterPro" id="IPR036249">
    <property type="entry name" value="Thioredoxin-like_sf"/>
</dbReference>
<evidence type="ECO:0000256" key="4">
    <source>
        <dbReference type="ARBA" id="ARBA00023134"/>
    </source>
</evidence>
<dbReference type="FunFam" id="3.40.50.300:FF:001120">
    <property type="entry name" value="ADP-ribosylation factor family"/>
    <property type="match status" value="1"/>
</dbReference>
<name>A0A0P1AND5_PLAHL</name>